<evidence type="ECO:0000256" key="8">
    <source>
        <dbReference type="PROSITE-ProRule" id="PRU00278"/>
    </source>
</evidence>
<evidence type="ECO:0000256" key="2">
    <source>
        <dbReference type="ARBA" id="ARBA00007656"/>
    </source>
</evidence>
<sequence>MHDRLKKPLAAALLAVMALVPAAHAEDQPDLGQVVATVNGTDITLGHIAVAKSTLPDQYRNLPAEVLFPGILDQLIQQTTLMQSMNGERPARVQLALDNEMRSLMAGEAVENVMANAVTPDLLEEAYEEVYGGDEETKEYNAAHILVETQEEAQAIKAELDDGADFAVLAKEKSTGPSGPRGGDLGWFGKGMMVPAFELAVLEMEEGAVSEPVETRFGWHVILLKEIRTKAAPVMEEVREELEQKIRTDAVTAHIEQLVTDADIDRTVGDEIDPTVLDQIDLTKTE</sequence>
<dbReference type="InterPro" id="IPR046357">
    <property type="entry name" value="PPIase_dom_sf"/>
</dbReference>
<evidence type="ECO:0000256" key="4">
    <source>
        <dbReference type="ARBA" id="ARBA00018370"/>
    </source>
</evidence>
<keyword evidence="9" id="KW-0732">Signal</keyword>
<dbReference type="PANTHER" id="PTHR47245:SF2">
    <property type="entry name" value="PEPTIDYL-PROLYL CIS-TRANS ISOMERASE HP_0175-RELATED"/>
    <property type="match status" value="1"/>
</dbReference>
<protein>
    <recommendedName>
        <fullName evidence="4">Parvulin-like PPIase</fullName>
        <ecNumber evidence="3">5.2.1.8</ecNumber>
    </recommendedName>
    <alternativeName>
        <fullName evidence="6">Peptidyl-prolyl cis-trans isomerase plp</fullName>
    </alternativeName>
    <alternativeName>
        <fullName evidence="7">Rotamase plp</fullName>
    </alternativeName>
</protein>
<gene>
    <name evidence="11" type="ORF">E4Z66_17080</name>
</gene>
<dbReference type="SUPFAM" id="SSF54534">
    <property type="entry name" value="FKBP-like"/>
    <property type="match status" value="1"/>
</dbReference>
<keyword evidence="8 11" id="KW-0413">Isomerase</keyword>
<evidence type="ECO:0000313" key="11">
    <source>
        <dbReference type="EMBL" id="THH34686.1"/>
    </source>
</evidence>
<proteinExistence type="inferred from homology"/>
<dbReference type="RefSeq" id="WP_136464273.1">
    <property type="nucleotide sequence ID" value="NZ_SRKY01000005.1"/>
</dbReference>
<feature type="chain" id="PRO_5020629128" description="Parvulin-like PPIase" evidence="9">
    <location>
        <begin position="26"/>
        <end position="286"/>
    </location>
</feature>
<evidence type="ECO:0000256" key="5">
    <source>
        <dbReference type="ARBA" id="ARBA00023110"/>
    </source>
</evidence>
<dbReference type="EMBL" id="SRKY01000005">
    <property type="protein sequence ID" value="THH34686.1"/>
    <property type="molecule type" value="Genomic_DNA"/>
</dbReference>
<dbReference type="InterPro" id="IPR027304">
    <property type="entry name" value="Trigger_fact/SurA_dom_sf"/>
</dbReference>
<name>A0A4S4N6C7_9RHOB</name>
<keyword evidence="5 8" id="KW-0697">Rotamase</keyword>
<dbReference type="GO" id="GO:0003755">
    <property type="term" value="F:peptidyl-prolyl cis-trans isomerase activity"/>
    <property type="evidence" value="ECO:0007669"/>
    <property type="project" value="UniProtKB-KW"/>
</dbReference>
<organism evidence="11 12">
    <name type="scientific">Aliishimia ponticola</name>
    <dbReference type="NCBI Taxonomy" id="2499833"/>
    <lineage>
        <taxon>Bacteria</taxon>
        <taxon>Pseudomonadati</taxon>
        <taxon>Pseudomonadota</taxon>
        <taxon>Alphaproteobacteria</taxon>
        <taxon>Rhodobacterales</taxon>
        <taxon>Paracoccaceae</taxon>
        <taxon>Aliishimia</taxon>
    </lineage>
</organism>
<comment type="caution">
    <text evidence="11">The sequence shown here is derived from an EMBL/GenBank/DDBJ whole genome shotgun (WGS) entry which is preliminary data.</text>
</comment>
<comment type="catalytic activity">
    <reaction evidence="1">
        <text>[protein]-peptidylproline (omega=180) = [protein]-peptidylproline (omega=0)</text>
        <dbReference type="Rhea" id="RHEA:16237"/>
        <dbReference type="Rhea" id="RHEA-COMP:10747"/>
        <dbReference type="Rhea" id="RHEA-COMP:10748"/>
        <dbReference type="ChEBI" id="CHEBI:83833"/>
        <dbReference type="ChEBI" id="CHEBI:83834"/>
        <dbReference type="EC" id="5.2.1.8"/>
    </reaction>
</comment>
<keyword evidence="12" id="KW-1185">Reference proteome</keyword>
<evidence type="ECO:0000256" key="1">
    <source>
        <dbReference type="ARBA" id="ARBA00000971"/>
    </source>
</evidence>
<evidence type="ECO:0000313" key="12">
    <source>
        <dbReference type="Proteomes" id="UP000306602"/>
    </source>
</evidence>
<reference evidence="11 12" key="1">
    <citation type="submission" date="2019-04" db="EMBL/GenBank/DDBJ databases">
        <title>Shimia ponticola sp. nov., isolated from seawater.</title>
        <authorList>
            <person name="Kim Y.-O."/>
            <person name="Yoon J.-H."/>
        </authorList>
    </citation>
    <scope>NUCLEOTIDE SEQUENCE [LARGE SCALE GENOMIC DNA]</scope>
    <source>
        <strain evidence="11 12">MYP11</strain>
    </source>
</reference>
<dbReference type="Proteomes" id="UP000306602">
    <property type="component" value="Unassembled WGS sequence"/>
</dbReference>
<comment type="similarity">
    <text evidence="2">Belongs to the PpiC/parvulin rotamase family.</text>
</comment>
<accession>A0A4S4N6C7</accession>
<dbReference type="PROSITE" id="PS01096">
    <property type="entry name" value="PPIC_PPIASE_1"/>
    <property type="match status" value="1"/>
</dbReference>
<evidence type="ECO:0000259" key="10">
    <source>
        <dbReference type="PROSITE" id="PS50198"/>
    </source>
</evidence>
<feature type="domain" description="PpiC" evidence="10">
    <location>
        <begin position="137"/>
        <end position="226"/>
    </location>
</feature>
<dbReference type="InterPro" id="IPR023058">
    <property type="entry name" value="PPIase_PpiC_CS"/>
</dbReference>
<dbReference type="SUPFAM" id="SSF109998">
    <property type="entry name" value="Triger factor/SurA peptide-binding domain-like"/>
    <property type="match status" value="1"/>
</dbReference>
<dbReference type="AlphaFoldDB" id="A0A4S4N6C7"/>
<dbReference type="PROSITE" id="PS50198">
    <property type="entry name" value="PPIC_PPIASE_2"/>
    <property type="match status" value="1"/>
</dbReference>
<dbReference type="InterPro" id="IPR050245">
    <property type="entry name" value="PrsA_foldase"/>
</dbReference>
<dbReference type="Pfam" id="PF00639">
    <property type="entry name" value="Rotamase"/>
    <property type="match status" value="1"/>
</dbReference>
<dbReference type="InterPro" id="IPR000297">
    <property type="entry name" value="PPIase_PpiC"/>
</dbReference>
<evidence type="ECO:0000256" key="7">
    <source>
        <dbReference type="ARBA" id="ARBA00031484"/>
    </source>
</evidence>
<feature type="signal peptide" evidence="9">
    <location>
        <begin position="1"/>
        <end position="25"/>
    </location>
</feature>
<dbReference type="Gene3D" id="3.10.50.40">
    <property type="match status" value="1"/>
</dbReference>
<dbReference type="EC" id="5.2.1.8" evidence="3"/>
<dbReference type="OrthoDB" id="14196at2"/>
<evidence type="ECO:0000256" key="9">
    <source>
        <dbReference type="SAM" id="SignalP"/>
    </source>
</evidence>
<evidence type="ECO:0000256" key="6">
    <source>
        <dbReference type="ARBA" id="ARBA00030642"/>
    </source>
</evidence>
<evidence type="ECO:0000256" key="3">
    <source>
        <dbReference type="ARBA" id="ARBA00013194"/>
    </source>
</evidence>
<dbReference type="PANTHER" id="PTHR47245">
    <property type="entry name" value="PEPTIDYLPROLYL ISOMERASE"/>
    <property type="match status" value="1"/>
</dbReference>